<dbReference type="AlphaFoldDB" id="A0A5N5DQA7"/>
<accession>A0A5N5DQA7</accession>
<comment type="caution">
    <text evidence="2">The sequence shown here is derived from an EMBL/GenBank/DDBJ whole genome shotgun (WGS) entry which is preliminary data.</text>
</comment>
<dbReference type="SUPFAM" id="SSF53474">
    <property type="entry name" value="alpha/beta-Hydrolases"/>
    <property type="match status" value="1"/>
</dbReference>
<dbReference type="Pfam" id="PF00561">
    <property type="entry name" value="Abhydrolase_1"/>
    <property type="match status" value="1"/>
</dbReference>
<evidence type="ECO:0000313" key="2">
    <source>
        <dbReference type="EMBL" id="KAB2578924.1"/>
    </source>
</evidence>
<dbReference type="Proteomes" id="UP000325902">
    <property type="component" value="Unassembled WGS sequence"/>
</dbReference>
<dbReference type="OrthoDB" id="408373at2759"/>
<reference evidence="2 3" key="1">
    <citation type="journal article" date="2019" name="Sci. Rep.">
        <title>A multi-omics analysis of the grapevine pathogen Lasiodiplodia theobromae reveals that temperature affects the expression of virulence- and pathogenicity-related genes.</title>
        <authorList>
            <person name="Felix C."/>
            <person name="Meneses R."/>
            <person name="Goncalves M.F.M."/>
            <person name="Tilleman L."/>
            <person name="Duarte A.S."/>
            <person name="Jorrin-Novo J.V."/>
            <person name="Van de Peer Y."/>
            <person name="Deforce D."/>
            <person name="Van Nieuwerburgh F."/>
            <person name="Esteves A.C."/>
            <person name="Alves A."/>
        </authorList>
    </citation>
    <scope>NUCLEOTIDE SEQUENCE [LARGE SCALE GENOMIC DNA]</scope>
    <source>
        <strain evidence="2 3">LA-SOL3</strain>
    </source>
</reference>
<dbReference type="InterPro" id="IPR000073">
    <property type="entry name" value="AB_hydrolase_1"/>
</dbReference>
<sequence>MSVDQIGLLSDPTLQQNWTKTTCGSEIFSYLRADTLPSEEHPLLILLHGYPQTSYIWRHLVPLLPPSYPLFIPDLPGYGRSSPSLTTHDKLTIGIAILEALRTILDSRPSTRSTSPIPIIFIGHDRGARIAHRLSLTFSHPNTYNPSPNPLPSFALHGLTLLDIAPELAQWATFASPAASASSFHWPFLANADLATAMIEAYGPRRWCAMLLSRWSGSVDDHDFETGSSPRIARFKDGGAVEAYCSAFERPGVVRATCEDYAASVYVEKEIHESDEREGRKVVLSGSRRRGVLVVYSRDYMGQKGKRDVLGIWKRYVDEGTKLVGRGIGDGTGHYLPEEAPEEVAEALVEWLEGRA</sequence>
<keyword evidence="3" id="KW-1185">Reference proteome</keyword>
<dbReference type="InterPro" id="IPR029058">
    <property type="entry name" value="AB_hydrolase_fold"/>
</dbReference>
<evidence type="ECO:0000313" key="3">
    <source>
        <dbReference type="Proteomes" id="UP000325902"/>
    </source>
</evidence>
<name>A0A5N5DQA7_9PEZI</name>
<organism evidence="2 3">
    <name type="scientific">Lasiodiplodia theobromae</name>
    <dbReference type="NCBI Taxonomy" id="45133"/>
    <lineage>
        <taxon>Eukaryota</taxon>
        <taxon>Fungi</taxon>
        <taxon>Dikarya</taxon>
        <taxon>Ascomycota</taxon>
        <taxon>Pezizomycotina</taxon>
        <taxon>Dothideomycetes</taxon>
        <taxon>Dothideomycetes incertae sedis</taxon>
        <taxon>Botryosphaeriales</taxon>
        <taxon>Botryosphaeriaceae</taxon>
        <taxon>Lasiodiplodia</taxon>
    </lineage>
</organism>
<gene>
    <name evidence="2" type="ORF">DBV05_g2507</name>
</gene>
<dbReference type="EMBL" id="VCHE01000009">
    <property type="protein sequence ID" value="KAB2578924.1"/>
    <property type="molecule type" value="Genomic_DNA"/>
</dbReference>
<proteinExistence type="predicted"/>
<dbReference type="Gene3D" id="3.40.50.1820">
    <property type="entry name" value="alpha/beta hydrolase"/>
    <property type="match status" value="1"/>
</dbReference>
<protein>
    <submittedName>
        <fullName evidence="2">Fluoroacetate dehalogenase</fullName>
    </submittedName>
</protein>
<evidence type="ECO:0000259" key="1">
    <source>
        <dbReference type="Pfam" id="PF00561"/>
    </source>
</evidence>
<feature type="domain" description="AB hydrolase-1" evidence="1">
    <location>
        <begin position="42"/>
        <end position="159"/>
    </location>
</feature>
<dbReference type="PANTHER" id="PTHR43329">
    <property type="entry name" value="EPOXIDE HYDROLASE"/>
    <property type="match status" value="1"/>
</dbReference>